<protein>
    <submittedName>
        <fullName evidence="1">Uncharacterized protein</fullName>
    </submittedName>
</protein>
<comment type="caution">
    <text evidence="1">The sequence shown here is derived from an EMBL/GenBank/DDBJ whole genome shotgun (WGS) entry which is preliminary data.</text>
</comment>
<evidence type="ECO:0000313" key="2">
    <source>
        <dbReference type="Proteomes" id="UP000703269"/>
    </source>
</evidence>
<name>A0A9P3GG59_9APHY</name>
<reference evidence="1 2" key="1">
    <citation type="submission" date="2021-08" db="EMBL/GenBank/DDBJ databases">
        <title>Draft Genome Sequence of Phanerochaete sordida strain YK-624.</title>
        <authorList>
            <person name="Mori T."/>
            <person name="Dohra H."/>
            <person name="Suzuki T."/>
            <person name="Kawagishi H."/>
            <person name="Hirai H."/>
        </authorList>
    </citation>
    <scope>NUCLEOTIDE SEQUENCE [LARGE SCALE GENOMIC DNA]</scope>
    <source>
        <strain evidence="1 2">YK-624</strain>
    </source>
</reference>
<keyword evidence="2" id="KW-1185">Reference proteome</keyword>
<dbReference type="Proteomes" id="UP000703269">
    <property type="component" value="Unassembled WGS sequence"/>
</dbReference>
<sequence length="279" mass="31420">MQTRKLCWFRGRIKMPLSVPQDIIDAIVGEVWDDDLPYRRSNLGSCSTVCSVMLHLSTKHLLKRVQVSSENVSTLTKPALRKSPKQRRAIGDPFIAGEEWPNLTQVPQEQFFALLSLLPALCFLRLGCVHDGLRRLAHTINCVFHAVNGVDTRSMYGGSTDGDVHTPKSHAQVRTIELHGDPETTEWVMSMFNPDSVRSIQFAFCETKWVRILASDPFGPFLESYGVHVEYMSFGIPAGGKLRARGVEKARSVRGTLLGRRDGKRDIGHRRAPLLRRFP</sequence>
<evidence type="ECO:0000313" key="1">
    <source>
        <dbReference type="EMBL" id="GJE95403.1"/>
    </source>
</evidence>
<proteinExistence type="predicted"/>
<dbReference type="EMBL" id="BPQB01000048">
    <property type="protein sequence ID" value="GJE95403.1"/>
    <property type="molecule type" value="Genomic_DNA"/>
</dbReference>
<dbReference type="AlphaFoldDB" id="A0A9P3GG59"/>
<gene>
    <name evidence="1" type="ORF">PsYK624_115870</name>
</gene>
<accession>A0A9P3GG59</accession>
<organism evidence="1 2">
    <name type="scientific">Phanerochaete sordida</name>
    <dbReference type="NCBI Taxonomy" id="48140"/>
    <lineage>
        <taxon>Eukaryota</taxon>
        <taxon>Fungi</taxon>
        <taxon>Dikarya</taxon>
        <taxon>Basidiomycota</taxon>
        <taxon>Agaricomycotina</taxon>
        <taxon>Agaricomycetes</taxon>
        <taxon>Polyporales</taxon>
        <taxon>Phanerochaetaceae</taxon>
        <taxon>Phanerochaete</taxon>
    </lineage>
</organism>